<evidence type="ECO:0000259" key="2">
    <source>
        <dbReference type="PROSITE" id="PS50181"/>
    </source>
</evidence>
<organism evidence="3 4">
    <name type="scientific">Phascolomyces articulosus</name>
    <dbReference type="NCBI Taxonomy" id="60185"/>
    <lineage>
        <taxon>Eukaryota</taxon>
        <taxon>Fungi</taxon>
        <taxon>Fungi incertae sedis</taxon>
        <taxon>Mucoromycota</taxon>
        <taxon>Mucoromycotina</taxon>
        <taxon>Mucoromycetes</taxon>
        <taxon>Mucorales</taxon>
        <taxon>Lichtheimiaceae</taxon>
        <taxon>Phascolomyces</taxon>
    </lineage>
</organism>
<sequence>MSKRKSREQGNDRDPKRNHSDDQVKPTENNILNQLETAVERTMNDKSAIDNRHCDDRRFDFIQRLPYEILPIILNEFSTRERLKLLDVSHVWRSRLTSDICSKVWSEIEINEGYILLGNLKFIAHHVVDLSLVCVEKGDLIDQVLIQMASKIFTKLQVFSIIGCAIECNASIQFALLSVTDTLKALVIDDAELSSLFSPMPVKIFLSLCKNLEKFHYTHCRMYMIPEMMGFLYPGTRSNALPLKDLTLSVGSIPESEVETILRHCPGLRILNLHGCSNQILRSINHYCPKLEYLTIKGQSMRPLFYEVTPLPSRKFERDQGGGRLRYLDIGISDVEDLVTILTTYSVTLEALLVQFSEDNPEGQDLNALKKLDRMPNIQFLSVLDANARDTETVVILLRKLSNRVTHIYFDCCYLYANEGAILEVVKENFNHLVDLRFYGIKSIHPIALTRLLAKFITTNTLKSFFCEQCDAIPTDAMMDMVALIPTLSHITLDFSCVEKELLTGQGFCRFCRNLRMYRRPLEWISLHCIPGCAEEGIKQLRAIKSIKLMQVDGELVKVKEC</sequence>
<feature type="domain" description="F-box" evidence="2">
    <location>
        <begin position="59"/>
        <end position="108"/>
    </location>
</feature>
<reference evidence="3" key="1">
    <citation type="journal article" date="2022" name="IScience">
        <title>Evolution of zygomycete secretomes and the origins of terrestrial fungal ecologies.</title>
        <authorList>
            <person name="Chang Y."/>
            <person name="Wang Y."/>
            <person name="Mondo S."/>
            <person name="Ahrendt S."/>
            <person name="Andreopoulos W."/>
            <person name="Barry K."/>
            <person name="Beard J."/>
            <person name="Benny G.L."/>
            <person name="Blankenship S."/>
            <person name="Bonito G."/>
            <person name="Cuomo C."/>
            <person name="Desiro A."/>
            <person name="Gervers K.A."/>
            <person name="Hundley H."/>
            <person name="Kuo A."/>
            <person name="LaButti K."/>
            <person name="Lang B.F."/>
            <person name="Lipzen A."/>
            <person name="O'Donnell K."/>
            <person name="Pangilinan J."/>
            <person name="Reynolds N."/>
            <person name="Sandor L."/>
            <person name="Smith M.E."/>
            <person name="Tsang A."/>
            <person name="Grigoriev I.V."/>
            <person name="Stajich J.E."/>
            <person name="Spatafora J.W."/>
        </authorList>
    </citation>
    <scope>NUCLEOTIDE SEQUENCE</scope>
    <source>
        <strain evidence="3">RSA 2281</strain>
    </source>
</reference>
<dbReference type="InterPro" id="IPR036047">
    <property type="entry name" value="F-box-like_dom_sf"/>
</dbReference>
<dbReference type="Proteomes" id="UP001209540">
    <property type="component" value="Unassembled WGS sequence"/>
</dbReference>
<evidence type="ECO:0000313" key="4">
    <source>
        <dbReference type="Proteomes" id="UP001209540"/>
    </source>
</evidence>
<dbReference type="AlphaFoldDB" id="A0AAD5PD94"/>
<protein>
    <recommendedName>
        <fullName evidence="2">F-box domain-containing protein</fullName>
    </recommendedName>
</protein>
<proteinExistence type="predicted"/>
<dbReference type="InterPro" id="IPR001810">
    <property type="entry name" value="F-box_dom"/>
</dbReference>
<accession>A0AAD5PD94</accession>
<dbReference type="Gene3D" id="3.80.10.10">
    <property type="entry name" value="Ribonuclease Inhibitor"/>
    <property type="match status" value="1"/>
</dbReference>
<evidence type="ECO:0000256" key="1">
    <source>
        <dbReference type="SAM" id="MobiDB-lite"/>
    </source>
</evidence>
<keyword evidence="4" id="KW-1185">Reference proteome</keyword>
<dbReference type="EMBL" id="JAIXMP010000022">
    <property type="protein sequence ID" value="KAI9255780.1"/>
    <property type="molecule type" value="Genomic_DNA"/>
</dbReference>
<name>A0AAD5PD94_9FUNG</name>
<dbReference type="InterPro" id="IPR032675">
    <property type="entry name" value="LRR_dom_sf"/>
</dbReference>
<dbReference type="PROSITE" id="PS50181">
    <property type="entry name" value="FBOX"/>
    <property type="match status" value="1"/>
</dbReference>
<evidence type="ECO:0000313" key="3">
    <source>
        <dbReference type="EMBL" id="KAI9255780.1"/>
    </source>
</evidence>
<reference evidence="3" key="2">
    <citation type="submission" date="2023-02" db="EMBL/GenBank/DDBJ databases">
        <authorList>
            <consortium name="DOE Joint Genome Institute"/>
            <person name="Mondo S.J."/>
            <person name="Chang Y."/>
            <person name="Wang Y."/>
            <person name="Ahrendt S."/>
            <person name="Andreopoulos W."/>
            <person name="Barry K."/>
            <person name="Beard J."/>
            <person name="Benny G.L."/>
            <person name="Blankenship S."/>
            <person name="Bonito G."/>
            <person name="Cuomo C."/>
            <person name="Desiro A."/>
            <person name="Gervers K.A."/>
            <person name="Hundley H."/>
            <person name="Kuo A."/>
            <person name="LaButti K."/>
            <person name="Lang B.F."/>
            <person name="Lipzen A."/>
            <person name="O'Donnell K."/>
            <person name="Pangilinan J."/>
            <person name="Reynolds N."/>
            <person name="Sandor L."/>
            <person name="Smith M.W."/>
            <person name="Tsang A."/>
            <person name="Grigoriev I.V."/>
            <person name="Stajich J.E."/>
            <person name="Spatafora J.W."/>
        </authorList>
    </citation>
    <scope>NUCLEOTIDE SEQUENCE</scope>
    <source>
        <strain evidence="3">RSA 2281</strain>
    </source>
</reference>
<gene>
    <name evidence="3" type="ORF">BDA99DRAFT_517600</name>
</gene>
<feature type="compositionally biased region" description="Basic and acidic residues" evidence="1">
    <location>
        <begin position="7"/>
        <end position="25"/>
    </location>
</feature>
<comment type="caution">
    <text evidence="3">The sequence shown here is derived from an EMBL/GenBank/DDBJ whole genome shotgun (WGS) entry which is preliminary data.</text>
</comment>
<dbReference type="SUPFAM" id="SSF81383">
    <property type="entry name" value="F-box domain"/>
    <property type="match status" value="1"/>
</dbReference>
<dbReference type="SUPFAM" id="SSF52047">
    <property type="entry name" value="RNI-like"/>
    <property type="match status" value="1"/>
</dbReference>
<feature type="region of interest" description="Disordered" evidence="1">
    <location>
        <begin position="1"/>
        <end position="30"/>
    </location>
</feature>